<dbReference type="Gene3D" id="3.40.10.10">
    <property type="entry name" value="DNA Methylphosphotriester Repair Domain"/>
    <property type="match status" value="1"/>
</dbReference>
<dbReference type="InterPro" id="IPR001279">
    <property type="entry name" value="Metallo-B-lactamas"/>
</dbReference>
<organism evidence="4 5">
    <name type="scientific">Melittangium boletus DSM 14713</name>
    <dbReference type="NCBI Taxonomy" id="1294270"/>
    <lineage>
        <taxon>Bacteria</taxon>
        <taxon>Pseudomonadati</taxon>
        <taxon>Myxococcota</taxon>
        <taxon>Myxococcia</taxon>
        <taxon>Myxococcales</taxon>
        <taxon>Cystobacterineae</taxon>
        <taxon>Archangiaceae</taxon>
        <taxon>Melittangium</taxon>
    </lineage>
</organism>
<dbReference type="Gene3D" id="3.60.15.10">
    <property type="entry name" value="Ribonuclease Z/Hydroxyacylglutathione hydrolase-like"/>
    <property type="match status" value="1"/>
</dbReference>
<dbReference type="OrthoDB" id="9790149at2"/>
<feature type="region of interest" description="Disordered" evidence="1">
    <location>
        <begin position="325"/>
        <end position="374"/>
    </location>
</feature>
<feature type="chain" id="PRO_5012377248" evidence="2">
    <location>
        <begin position="20"/>
        <end position="415"/>
    </location>
</feature>
<dbReference type="KEGG" id="mbd:MEBOL_001373"/>
<dbReference type="InterPro" id="IPR035681">
    <property type="entry name" value="ComA-like_MBL"/>
</dbReference>
<evidence type="ECO:0000259" key="3">
    <source>
        <dbReference type="SMART" id="SM00849"/>
    </source>
</evidence>
<dbReference type="PANTHER" id="PTHR30619:SF7">
    <property type="entry name" value="BETA-LACTAMASE DOMAIN PROTEIN"/>
    <property type="match status" value="1"/>
</dbReference>
<keyword evidence="5" id="KW-1185">Reference proteome</keyword>
<dbReference type="InterPro" id="IPR036866">
    <property type="entry name" value="RibonucZ/Hydroxyglut_hydro"/>
</dbReference>
<name>A0A250I9Q1_9BACT</name>
<sequence>MSRSIRTLATLLCACLLWACEEPAPAPPPETKPVQAPALRYFGHPADGKLHVYFLDVDQGDATLIVSPDGHTVLVDAGPPFAGTHLANRLPELLTNKLDLVILTHPHLDHYGGLPAAVGAVGASRLLEPQLPNTPSDYDALLASLAAKGVEVFSPEAPPGNEPLRLPLGGGAELSVLWPRVPTEKLLTGEGASESNSIVLRLTYRDTTVLLMGDAREQTERRLMQLGAPLSSTLLKVATHGTATATSAAFLEAVQPRAAILSTGTGNPESAPSRDVLGRLEAMKVRLFRTDRDGEVHAVSDGQRFAVSTQRRPESATQGEAFFEGMKEEPPSPPPAHINLNSAGPEPKSKLARAERPESPAQGKGPFVASKRSDKRLFHKPDCFAAKRIKSQNKVVFKTRADAEAHQFHAHACAH</sequence>
<proteinExistence type="predicted"/>
<feature type="signal peptide" evidence="2">
    <location>
        <begin position="1"/>
        <end position="19"/>
    </location>
</feature>
<dbReference type="AlphaFoldDB" id="A0A250I9Q1"/>
<dbReference type="EMBL" id="CP022163">
    <property type="protein sequence ID" value="ATB27928.1"/>
    <property type="molecule type" value="Genomic_DNA"/>
</dbReference>
<dbReference type="GO" id="GO:0016787">
    <property type="term" value="F:hydrolase activity"/>
    <property type="evidence" value="ECO:0007669"/>
    <property type="project" value="UniProtKB-KW"/>
</dbReference>
<reference evidence="4 5" key="1">
    <citation type="submission" date="2017-06" db="EMBL/GenBank/DDBJ databases">
        <authorList>
            <person name="Kim H.J."/>
            <person name="Triplett B.A."/>
        </authorList>
    </citation>
    <scope>NUCLEOTIDE SEQUENCE [LARGE SCALE GENOMIC DNA]</scope>
    <source>
        <strain evidence="4 5">DSM 14713</strain>
    </source>
</reference>
<dbReference type="InterPro" id="IPR035451">
    <property type="entry name" value="Ada-like_dom_sf"/>
</dbReference>
<dbReference type="SUPFAM" id="SSF56281">
    <property type="entry name" value="Metallo-hydrolase/oxidoreductase"/>
    <property type="match status" value="1"/>
</dbReference>
<evidence type="ECO:0000256" key="1">
    <source>
        <dbReference type="SAM" id="MobiDB-lite"/>
    </source>
</evidence>
<accession>A0A250I9Q1</accession>
<feature type="domain" description="Metallo-beta-lactamase" evidence="3">
    <location>
        <begin position="59"/>
        <end position="265"/>
    </location>
</feature>
<dbReference type="PANTHER" id="PTHR30619">
    <property type="entry name" value="DNA INTERNALIZATION/COMPETENCE PROTEIN COMEC/REC2"/>
    <property type="match status" value="1"/>
</dbReference>
<evidence type="ECO:0000256" key="2">
    <source>
        <dbReference type="SAM" id="SignalP"/>
    </source>
</evidence>
<feature type="compositionally biased region" description="Basic and acidic residues" evidence="1">
    <location>
        <begin position="347"/>
        <end position="358"/>
    </location>
</feature>
<gene>
    <name evidence="4" type="ORF">MEBOL_001373</name>
</gene>
<keyword evidence="4" id="KW-0378">Hydrolase</keyword>
<dbReference type="SMART" id="SM00849">
    <property type="entry name" value="Lactamase_B"/>
    <property type="match status" value="1"/>
</dbReference>
<keyword evidence="2" id="KW-0732">Signal</keyword>
<dbReference type="InterPro" id="IPR052159">
    <property type="entry name" value="Competence_DNA_uptake"/>
</dbReference>
<dbReference type="Pfam" id="PF00753">
    <property type="entry name" value="Lactamase_B"/>
    <property type="match status" value="1"/>
</dbReference>
<evidence type="ECO:0000313" key="5">
    <source>
        <dbReference type="Proteomes" id="UP000217289"/>
    </source>
</evidence>
<dbReference type="Proteomes" id="UP000217289">
    <property type="component" value="Chromosome"/>
</dbReference>
<evidence type="ECO:0000313" key="4">
    <source>
        <dbReference type="EMBL" id="ATB27928.1"/>
    </source>
</evidence>
<dbReference type="CDD" id="cd07731">
    <property type="entry name" value="ComA-like_MBL-fold"/>
    <property type="match status" value="1"/>
</dbReference>
<protein>
    <submittedName>
        <fullName evidence="4">MBL fold hydrolase</fullName>
    </submittedName>
</protein>
<dbReference type="RefSeq" id="WP_095976665.1">
    <property type="nucleotide sequence ID" value="NZ_CP022163.1"/>
</dbReference>